<keyword evidence="1" id="KW-0472">Membrane</keyword>
<protein>
    <recommendedName>
        <fullName evidence="4">RDD family protein</fullName>
    </recommendedName>
</protein>
<proteinExistence type="predicted"/>
<sequence>MMIKRAAPYILFIGLACVVVDGLWIVEHYDTYDTYPAEAFICLILGLCLTLAAHLIILLGQRQVTPIGVNSKAGGGKDHRVFLQKVWADGEKIANRAFLILLIFFILLAIYDFVLAISLLNPVIFIGMTGYWFLEIVQEETEDQIKADLEPKSRRVQDLLKRIDYRRHPFSIPLILFTLIVFTFLLSKQFGFTLGLETSGNPYYVMSLPSGTFITGGFVFACGFIYIFQHGDFFGVRQAKQSDYKVMRLHFFEIIICGSTFLIWLLILVVDLFTSY</sequence>
<gene>
    <name evidence="2" type="ORF">QPK24_23060</name>
</gene>
<feature type="transmembrane region" description="Helical" evidence="1">
    <location>
        <begin position="7"/>
        <end position="26"/>
    </location>
</feature>
<dbReference type="EMBL" id="CP127162">
    <property type="protein sequence ID" value="WIV19156.1"/>
    <property type="molecule type" value="Genomic_DNA"/>
</dbReference>
<feature type="transmembrane region" description="Helical" evidence="1">
    <location>
        <begin position="93"/>
        <end position="111"/>
    </location>
</feature>
<keyword evidence="3" id="KW-1185">Reference proteome</keyword>
<name>A0ABY8X3X1_9BACL</name>
<organism evidence="2 3">
    <name type="scientific">Paenibacillus polygoni</name>
    <dbReference type="NCBI Taxonomy" id="3050112"/>
    <lineage>
        <taxon>Bacteria</taxon>
        <taxon>Bacillati</taxon>
        <taxon>Bacillota</taxon>
        <taxon>Bacilli</taxon>
        <taxon>Bacillales</taxon>
        <taxon>Paenibacillaceae</taxon>
        <taxon>Paenibacillus</taxon>
    </lineage>
</organism>
<accession>A0ABY8X3X1</accession>
<dbReference type="Proteomes" id="UP001236415">
    <property type="component" value="Chromosome"/>
</dbReference>
<feature type="transmembrane region" description="Helical" evidence="1">
    <location>
        <begin position="170"/>
        <end position="191"/>
    </location>
</feature>
<feature type="transmembrane region" description="Helical" evidence="1">
    <location>
        <begin position="38"/>
        <end position="59"/>
    </location>
</feature>
<feature type="transmembrane region" description="Helical" evidence="1">
    <location>
        <begin position="117"/>
        <end position="134"/>
    </location>
</feature>
<evidence type="ECO:0000313" key="3">
    <source>
        <dbReference type="Proteomes" id="UP001236415"/>
    </source>
</evidence>
<dbReference type="RefSeq" id="WP_285745085.1">
    <property type="nucleotide sequence ID" value="NZ_CP127162.1"/>
</dbReference>
<feature type="transmembrane region" description="Helical" evidence="1">
    <location>
        <begin position="203"/>
        <end position="228"/>
    </location>
</feature>
<keyword evidence="1" id="KW-1133">Transmembrane helix</keyword>
<keyword evidence="1" id="KW-0812">Transmembrane</keyword>
<feature type="transmembrane region" description="Helical" evidence="1">
    <location>
        <begin position="249"/>
        <end position="270"/>
    </location>
</feature>
<dbReference type="PROSITE" id="PS51257">
    <property type="entry name" value="PROKAR_LIPOPROTEIN"/>
    <property type="match status" value="1"/>
</dbReference>
<evidence type="ECO:0008006" key="4">
    <source>
        <dbReference type="Google" id="ProtNLM"/>
    </source>
</evidence>
<evidence type="ECO:0000256" key="1">
    <source>
        <dbReference type="SAM" id="Phobius"/>
    </source>
</evidence>
<evidence type="ECO:0000313" key="2">
    <source>
        <dbReference type="EMBL" id="WIV19156.1"/>
    </source>
</evidence>
<reference evidence="2 3" key="1">
    <citation type="submission" date="2023-06" db="EMBL/GenBank/DDBJ databases">
        <title>Paenibacillus polygonum sp. nov., an endophytic bacterium, isolated from Polygonum lapathifolium L. in Nanji Wetland National Nature Reserve, South of Poyang Lake, Jiangxi Province, China.</title>
        <authorList>
            <person name="Yu Z."/>
        </authorList>
    </citation>
    <scope>NUCLEOTIDE SEQUENCE [LARGE SCALE GENOMIC DNA]</scope>
    <source>
        <strain evidence="2 3">C31</strain>
    </source>
</reference>